<feature type="domain" description="Transcriptional regulator LacI/GalR-like sensor" evidence="4">
    <location>
        <begin position="12"/>
        <end position="102"/>
    </location>
</feature>
<dbReference type="PANTHER" id="PTHR30146">
    <property type="entry name" value="LACI-RELATED TRANSCRIPTIONAL REPRESSOR"/>
    <property type="match status" value="1"/>
</dbReference>
<dbReference type="SUPFAM" id="SSF53822">
    <property type="entry name" value="Periplasmic binding protein-like I"/>
    <property type="match status" value="1"/>
</dbReference>
<dbReference type="Proteomes" id="UP001597053">
    <property type="component" value="Unassembled WGS sequence"/>
</dbReference>
<proteinExistence type="predicted"/>
<keyword evidence="3" id="KW-0804">Transcription</keyword>
<evidence type="ECO:0000256" key="1">
    <source>
        <dbReference type="ARBA" id="ARBA00023015"/>
    </source>
</evidence>
<name>A0ABW2ZZ42_9ACTN</name>
<evidence type="ECO:0000313" key="6">
    <source>
        <dbReference type="Proteomes" id="UP001597053"/>
    </source>
</evidence>
<keyword evidence="6" id="KW-1185">Reference proteome</keyword>
<feature type="non-terminal residue" evidence="5">
    <location>
        <position position="1"/>
    </location>
</feature>
<dbReference type="PANTHER" id="PTHR30146:SF109">
    <property type="entry name" value="HTH-TYPE TRANSCRIPTIONAL REGULATOR GALS"/>
    <property type="match status" value="1"/>
</dbReference>
<evidence type="ECO:0000313" key="5">
    <source>
        <dbReference type="EMBL" id="MFD0783891.1"/>
    </source>
</evidence>
<dbReference type="EMBL" id="JBHTHM010000256">
    <property type="protein sequence ID" value="MFD0783891.1"/>
    <property type="molecule type" value="Genomic_DNA"/>
</dbReference>
<comment type="caution">
    <text evidence="5">The sequence shown here is derived from an EMBL/GenBank/DDBJ whole genome shotgun (WGS) entry which is preliminary data.</text>
</comment>
<keyword evidence="1" id="KW-0805">Transcription regulation</keyword>
<dbReference type="InterPro" id="IPR046335">
    <property type="entry name" value="LacI/GalR-like_sensor"/>
</dbReference>
<gene>
    <name evidence="5" type="ORF">ACFQZ8_08185</name>
</gene>
<evidence type="ECO:0000256" key="2">
    <source>
        <dbReference type="ARBA" id="ARBA00023125"/>
    </source>
</evidence>
<sequence>IAEGEWSMRDLLDSGEPPTAVVCASDSLALGALQAVRASDPAVAVVGFDDTPVAAAVGLTSVSQPLGDAAARCVDLLTAVLDGNQQYPEPVLLQPSLVLRQTA</sequence>
<organism evidence="5 6">
    <name type="scientific">Micromonospora azadirachtae</name>
    <dbReference type="NCBI Taxonomy" id="1970735"/>
    <lineage>
        <taxon>Bacteria</taxon>
        <taxon>Bacillati</taxon>
        <taxon>Actinomycetota</taxon>
        <taxon>Actinomycetes</taxon>
        <taxon>Micromonosporales</taxon>
        <taxon>Micromonosporaceae</taxon>
        <taxon>Micromonospora</taxon>
    </lineage>
</organism>
<dbReference type="InterPro" id="IPR028082">
    <property type="entry name" value="Peripla_BP_I"/>
</dbReference>
<accession>A0ABW2ZZ42</accession>
<reference evidence="6" key="1">
    <citation type="journal article" date="2019" name="Int. J. Syst. Evol. Microbiol.">
        <title>The Global Catalogue of Microorganisms (GCM) 10K type strain sequencing project: providing services to taxonomists for standard genome sequencing and annotation.</title>
        <authorList>
            <consortium name="The Broad Institute Genomics Platform"/>
            <consortium name="The Broad Institute Genome Sequencing Center for Infectious Disease"/>
            <person name="Wu L."/>
            <person name="Ma J."/>
        </authorList>
    </citation>
    <scope>NUCLEOTIDE SEQUENCE [LARGE SCALE GENOMIC DNA]</scope>
    <source>
        <strain evidence="6">JCM 32148</strain>
    </source>
</reference>
<keyword evidence="2" id="KW-0238">DNA-binding</keyword>
<dbReference type="Gene3D" id="3.40.50.2300">
    <property type="match status" value="1"/>
</dbReference>
<evidence type="ECO:0000259" key="4">
    <source>
        <dbReference type="Pfam" id="PF13377"/>
    </source>
</evidence>
<protein>
    <submittedName>
        <fullName evidence="5">Substrate-binding domain-containing protein</fullName>
    </submittedName>
</protein>
<evidence type="ECO:0000256" key="3">
    <source>
        <dbReference type="ARBA" id="ARBA00023163"/>
    </source>
</evidence>
<dbReference type="Pfam" id="PF13377">
    <property type="entry name" value="Peripla_BP_3"/>
    <property type="match status" value="1"/>
</dbReference>